<feature type="transmembrane region" description="Helical" evidence="1">
    <location>
        <begin position="49"/>
        <end position="73"/>
    </location>
</feature>
<feature type="transmembrane region" description="Helical" evidence="1">
    <location>
        <begin position="16"/>
        <end position="37"/>
    </location>
</feature>
<keyword evidence="1" id="KW-1133">Transmembrane helix</keyword>
<proteinExistence type="predicted"/>
<evidence type="ECO:0000313" key="2">
    <source>
        <dbReference type="EMBL" id="RDK88779.1"/>
    </source>
</evidence>
<reference evidence="2 3" key="1">
    <citation type="submission" date="2018-07" db="EMBL/GenBank/DDBJ databases">
        <title>Genomic Encyclopedia of Type Strains, Phase IV (KMG-IV): sequencing the most valuable type-strain genomes for metagenomic binning, comparative biology and taxonomic classification.</title>
        <authorList>
            <person name="Goeker M."/>
        </authorList>
    </citation>
    <scope>NUCLEOTIDE SEQUENCE [LARGE SCALE GENOMIC DNA]</scope>
    <source>
        <strain evidence="2 3">DSM 101478</strain>
    </source>
</reference>
<dbReference type="OrthoDB" id="1200950at2"/>
<feature type="transmembrane region" description="Helical" evidence="1">
    <location>
        <begin position="226"/>
        <end position="247"/>
    </location>
</feature>
<dbReference type="EMBL" id="QRAO01000001">
    <property type="protein sequence ID" value="RDK88779.1"/>
    <property type="molecule type" value="Genomic_DNA"/>
</dbReference>
<gene>
    <name evidence="2" type="ORF">C8D94_101656</name>
</gene>
<organism evidence="2 3">
    <name type="scientific">Marinirhabdus gelatinilytica</name>
    <dbReference type="NCBI Taxonomy" id="1703343"/>
    <lineage>
        <taxon>Bacteria</taxon>
        <taxon>Pseudomonadati</taxon>
        <taxon>Bacteroidota</taxon>
        <taxon>Flavobacteriia</taxon>
        <taxon>Flavobacteriales</taxon>
        <taxon>Flavobacteriaceae</taxon>
    </lineage>
</organism>
<evidence type="ECO:0000256" key="1">
    <source>
        <dbReference type="SAM" id="Phobius"/>
    </source>
</evidence>
<dbReference type="RefSeq" id="WP_115122453.1">
    <property type="nucleotide sequence ID" value="NZ_QRAO01000001.1"/>
</dbReference>
<dbReference type="AlphaFoldDB" id="A0A370QKC3"/>
<protein>
    <submittedName>
        <fullName evidence="2">Uncharacterized protein</fullName>
    </submittedName>
</protein>
<keyword evidence="3" id="KW-1185">Reference proteome</keyword>
<evidence type="ECO:0000313" key="3">
    <source>
        <dbReference type="Proteomes" id="UP000255317"/>
    </source>
</evidence>
<feature type="transmembrane region" description="Helical" evidence="1">
    <location>
        <begin position="193"/>
        <end position="214"/>
    </location>
</feature>
<dbReference type="Proteomes" id="UP000255317">
    <property type="component" value="Unassembled WGS sequence"/>
</dbReference>
<comment type="caution">
    <text evidence="2">The sequence shown here is derived from an EMBL/GenBank/DDBJ whole genome shotgun (WGS) entry which is preliminary data.</text>
</comment>
<keyword evidence="1" id="KW-0812">Transmembrane</keyword>
<keyword evidence="1" id="KW-0472">Membrane</keyword>
<sequence length="345" mass="40001">MQEKDTHTQVVKGEKAWYALLFPFICFCIALGILYNVYEDLTLIKDDGYIDVIVGGSFPAFMFIVLGSVFGMVRDYHFDFEQKRYKIVKRVGIIGFGSWKPFKSLEYVSVFQNLDHKFEINLWYNANKHFFIDSYFFKKPAIEHAVALAKQLNIEYHNGLTNQQYTVEDDYVEPIPKDKRKIDAYFSQGNRPLWQTTIAALCFTLALVALYLFITGIDVERKTLKLPIRTIEIPIILFSCGIGFSTVNDYLFDLENNQFKIIHNIGPIKWGRWKLLSSLDYISVYQKRKGVFLINLWYNTNKHINLSGSTEYNKAMEVGGQLAAKLDIDLLDASDPHNTKWVEVE</sequence>
<name>A0A370QKC3_9FLAO</name>
<accession>A0A370QKC3</accession>